<evidence type="ECO:0000256" key="2">
    <source>
        <dbReference type="RuleBase" id="RU000363"/>
    </source>
</evidence>
<accession>A0A8J2QCK7</accession>
<gene>
    <name evidence="4" type="ORF">DCHRY22_LOCUS1520</name>
</gene>
<evidence type="ECO:0000313" key="4">
    <source>
        <dbReference type="EMBL" id="CAG9559706.1"/>
    </source>
</evidence>
<dbReference type="EMBL" id="CAKASE010000044">
    <property type="protein sequence ID" value="CAG9559706.1"/>
    <property type="molecule type" value="Genomic_DNA"/>
</dbReference>
<evidence type="ECO:0000313" key="5">
    <source>
        <dbReference type="Proteomes" id="UP000789524"/>
    </source>
</evidence>
<dbReference type="PANTHER" id="PTHR43157">
    <property type="entry name" value="PHOSPHATIDYLINOSITOL-GLYCAN BIOSYNTHESIS CLASS F PROTEIN-RELATED"/>
    <property type="match status" value="1"/>
</dbReference>
<dbReference type="InterPro" id="IPR002347">
    <property type="entry name" value="SDR_fam"/>
</dbReference>
<dbReference type="PRINTS" id="PR00080">
    <property type="entry name" value="SDRFAMILY"/>
</dbReference>
<keyword evidence="5" id="KW-1185">Reference proteome</keyword>
<dbReference type="InterPro" id="IPR036291">
    <property type="entry name" value="NAD(P)-bd_dom_sf"/>
</dbReference>
<evidence type="ECO:0000256" key="3">
    <source>
        <dbReference type="SAM" id="Phobius"/>
    </source>
</evidence>
<dbReference type="GO" id="GO:0016491">
    <property type="term" value="F:oxidoreductase activity"/>
    <property type="evidence" value="ECO:0007669"/>
    <property type="project" value="UniProtKB-KW"/>
</dbReference>
<name>A0A8J2QCK7_9NEOP</name>
<keyword evidence="3" id="KW-1133">Transmembrane helix</keyword>
<dbReference type="PANTHER" id="PTHR43157:SF31">
    <property type="entry name" value="PHOSPHATIDYLINOSITOL-GLYCAN BIOSYNTHESIS CLASS F PROTEIN"/>
    <property type="match status" value="1"/>
</dbReference>
<keyword evidence="3" id="KW-0472">Membrane</keyword>
<dbReference type="AlphaFoldDB" id="A0A8J2QCK7"/>
<dbReference type="SUPFAM" id="SSF51735">
    <property type="entry name" value="NAD(P)-binding Rossmann-fold domains"/>
    <property type="match status" value="1"/>
</dbReference>
<reference evidence="4" key="1">
    <citation type="submission" date="2021-09" db="EMBL/GenBank/DDBJ databases">
        <authorList>
            <person name="Martin H S."/>
        </authorList>
    </citation>
    <scope>NUCLEOTIDE SEQUENCE</scope>
</reference>
<feature type="transmembrane region" description="Helical" evidence="3">
    <location>
        <begin position="139"/>
        <end position="161"/>
    </location>
</feature>
<protein>
    <submittedName>
        <fullName evidence="4">(African queen) hypothetical protein</fullName>
    </submittedName>
</protein>
<dbReference type="CDD" id="cd05327">
    <property type="entry name" value="retinol-DH_like_SDR_c_like"/>
    <property type="match status" value="1"/>
</dbReference>
<evidence type="ECO:0000256" key="1">
    <source>
        <dbReference type="ARBA" id="ARBA00023002"/>
    </source>
</evidence>
<keyword evidence="3" id="KW-0812">Transmembrane</keyword>
<keyword evidence="1" id="KW-0560">Oxidoreductase</keyword>
<organism evidence="4 5">
    <name type="scientific">Danaus chrysippus</name>
    <name type="common">African queen</name>
    <dbReference type="NCBI Taxonomy" id="151541"/>
    <lineage>
        <taxon>Eukaryota</taxon>
        <taxon>Metazoa</taxon>
        <taxon>Ecdysozoa</taxon>
        <taxon>Arthropoda</taxon>
        <taxon>Hexapoda</taxon>
        <taxon>Insecta</taxon>
        <taxon>Pterygota</taxon>
        <taxon>Neoptera</taxon>
        <taxon>Endopterygota</taxon>
        <taxon>Lepidoptera</taxon>
        <taxon>Glossata</taxon>
        <taxon>Ditrysia</taxon>
        <taxon>Papilionoidea</taxon>
        <taxon>Nymphalidae</taxon>
        <taxon>Danainae</taxon>
        <taxon>Danaini</taxon>
        <taxon>Danaina</taxon>
        <taxon>Danaus</taxon>
        <taxon>Anosia</taxon>
    </lineage>
</organism>
<proteinExistence type="inferred from homology"/>
<dbReference type="Proteomes" id="UP000789524">
    <property type="component" value="Unassembled WGS sequence"/>
</dbReference>
<feature type="transmembrane region" description="Helical" evidence="3">
    <location>
        <begin position="6"/>
        <end position="23"/>
    </location>
</feature>
<dbReference type="PRINTS" id="PR00081">
    <property type="entry name" value="GDHRDH"/>
</dbReference>
<dbReference type="Gene3D" id="3.40.50.720">
    <property type="entry name" value="NAD(P)-binding Rossmann-like Domain"/>
    <property type="match status" value="1"/>
</dbReference>
<comment type="similarity">
    <text evidence="2">Belongs to the short-chain dehydrogenases/reductases (SDR) family.</text>
</comment>
<comment type="caution">
    <text evidence="4">The sequence shown here is derived from an EMBL/GenBank/DDBJ whole genome shotgun (WGS) entry which is preliminary data.</text>
</comment>
<sequence length="316" mass="35510">MDLTIVILIYTIILILLSLWIYCKISCGICKYSGHLIGKVVIVTGANSGIGYETAKDLAQRGAKVILACRNLERGASARDKIIASSNNNNVHLLHLDLASLASVRRFVDSILQNEERLDILINNAGQYYTENKKTEDGLLLGMQVNYFSSFLLTSLLLPLLKASAPSRIINISSIAHFFGRIDLNDLNMEYSAIFNSHLVYANAKLCLLLMTMELNRRYKLKGLTAYALHPGVVNTEMVQHLNSWFVRNILKISKTFHKTPWEGAQTTIYLAVTPEINEIGCFFKDCNEARCSRAVQDLESASKLWELSEKYVNLK</sequence>
<dbReference type="Pfam" id="PF00106">
    <property type="entry name" value="adh_short"/>
    <property type="match status" value="1"/>
</dbReference>
<dbReference type="OrthoDB" id="191139at2759"/>